<sequence>METQLSTIADLVTCLTTHLSHNNPGTSQPPIDISHEEEEAFEMVDEQEMKVEVQACEEVGDNEQEMEVEKACKGLGFDEQEPKGVKIILTQPLGTSLANLPSNTPFEWVPLSTINVLGPHQYALLETDGQPRVLCKLKDNEDLKVGWQQEPRFKREFQDLKSKGGARLSSMDSQQGVGVQGIWSLGHSKGSMTVKKKMGGHTRFGIPGYNLTINNFGAPTSASNLNHRPSPRHHPHCRLPLSRGHRASIQTPPFSLSVLVLTTAAVYSSSPSHHRATVALSTITVFCLLLCSYRAPPHHQQLLRTAHRRRLYATGAATTILLLRRFPSPCSAVLCYRRRASDFGSAILFSGVTPLHCAPCSSAERPLLSQKRSPLFCCVLLLAWSTISALHC</sequence>
<accession>A0ABU6QRB4</accession>
<proteinExistence type="predicted"/>
<comment type="caution">
    <text evidence="1">The sequence shown here is derived from an EMBL/GenBank/DDBJ whole genome shotgun (WGS) entry which is preliminary data.</text>
</comment>
<protein>
    <submittedName>
        <fullName evidence="1">Uncharacterized protein</fullName>
    </submittedName>
</protein>
<evidence type="ECO:0000313" key="1">
    <source>
        <dbReference type="EMBL" id="MED6114254.1"/>
    </source>
</evidence>
<organism evidence="1 2">
    <name type="scientific">Stylosanthes scabra</name>
    <dbReference type="NCBI Taxonomy" id="79078"/>
    <lineage>
        <taxon>Eukaryota</taxon>
        <taxon>Viridiplantae</taxon>
        <taxon>Streptophyta</taxon>
        <taxon>Embryophyta</taxon>
        <taxon>Tracheophyta</taxon>
        <taxon>Spermatophyta</taxon>
        <taxon>Magnoliopsida</taxon>
        <taxon>eudicotyledons</taxon>
        <taxon>Gunneridae</taxon>
        <taxon>Pentapetalae</taxon>
        <taxon>rosids</taxon>
        <taxon>fabids</taxon>
        <taxon>Fabales</taxon>
        <taxon>Fabaceae</taxon>
        <taxon>Papilionoideae</taxon>
        <taxon>50 kb inversion clade</taxon>
        <taxon>dalbergioids sensu lato</taxon>
        <taxon>Dalbergieae</taxon>
        <taxon>Pterocarpus clade</taxon>
        <taxon>Stylosanthes</taxon>
    </lineage>
</organism>
<gene>
    <name evidence="1" type="ORF">PIB30_078590</name>
</gene>
<reference evidence="1 2" key="1">
    <citation type="journal article" date="2023" name="Plants (Basel)">
        <title>Bridging the Gap: Combining Genomics and Transcriptomics Approaches to Understand Stylosanthes scabra, an Orphan Legume from the Brazilian Caatinga.</title>
        <authorList>
            <person name="Ferreira-Neto J.R.C."/>
            <person name="da Silva M.D."/>
            <person name="Binneck E."/>
            <person name="de Melo N.F."/>
            <person name="da Silva R.H."/>
            <person name="de Melo A.L.T.M."/>
            <person name="Pandolfi V."/>
            <person name="Bustamante F.O."/>
            <person name="Brasileiro-Vidal A.C."/>
            <person name="Benko-Iseppon A.M."/>
        </authorList>
    </citation>
    <scope>NUCLEOTIDE SEQUENCE [LARGE SCALE GENOMIC DNA]</scope>
    <source>
        <tissue evidence="1">Leaves</tissue>
    </source>
</reference>
<dbReference type="EMBL" id="JASCZI010001090">
    <property type="protein sequence ID" value="MED6114254.1"/>
    <property type="molecule type" value="Genomic_DNA"/>
</dbReference>
<dbReference type="Proteomes" id="UP001341840">
    <property type="component" value="Unassembled WGS sequence"/>
</dbReference>
<name>A0ABU6QRB4_9FABA</name>
<keyword evidence="2" id="KW-1185">Reference proteome</keyword>
<evidence type="ECO:0000313" key="2">
    <source>
        <dbReference type="Proteomes" id="UP001341840"/>
    </source>
</evidence>